<keyword evidence="1" id="KW-0547">Nucleotide-binding</keyword>
<evidence type="ECO:0000256" key="3">
    <source>
        <dbReference type="ARBA" id="ARBA00024247"/>
    </source>
</evidence>
<accession>A0ABU1YHC5</accession>
<reference evidence="4 5" key="1">
    <citation type="submission" date="2023-07" db="EMBL/GenBank/DDBJ databases">
        <title>Sorghum-associated microbial communities from plants grown in Nebraska, USA.</title>
        <authorList>
            <person name="Schachtman D."/>
        </authorList>
    </citation>
    <scope>NUCLEOTIDE SEQUENCE [LARGE SCALE GENOMIC DNA]</scope>
    <source>
        <strain evidence="4 5">BE314</strain>
    </source>
</reference>
<protein>
    <recommendedName>
        <fullName evidence="3">Molybdopterin synthase sulfur carrier subunit</fullName>
    </recommendedName>
</protein>
<dbReference type="InterPro" id="IPR003749">
    <property type="entry name" value="ThiS/MoaD-like"/>
</dbReference>
<keyword evidence="5" id="KW-1185">Reference proteome</keyword>
<dbReference type="SUPFAM" id="SSF54285">
    <property type="entry name" value="MoaD/ThiS"/>
    <property type="match status" value="1"/>
</dbReference>
<proteinExistence type="inferred from homology"/>
<dbReference type="InterPro" id="IPR016155">
    <property type="entry name" value="Mopterin_synth/thiamin_S_b"/>
</dbReference>
<dbReference type="RefSeq" id="WP_310261396.1">
    <property type="nucleotide sequence ID" value="NZ_JAVDXU010000001.1"/>
</dbReference>
<evidence type="ECO:0000313" key="4">
    <source>
        <dbReference type="EMBL" id="MDR7268245.1"/>
    </source>
</evidence>
<dbReference type="InterPro" id="IPR012675">
    <property type="entry name" value="Beta-grasp_dom_sf"/>
</dbReference>
<organism evidence="4 5">
    <name type="scientific">Roseateles saccharophilus</name>
    <name type="common">Pseudomonas saccharophila</name>
    <dbReference type="NCBI Taxonomy" id="304"/>
    <lineage>
        <taxon>Bacteria</taxon>
        <taxon>Pseudomonadati</taxon>
        <taxon>Pseudomonadota</taxon>
        <taxon>Betaproteobacteria</taxon>
        <taxon>Burkholderiales</taxon>
        <taxon>Sphaerotilaceae</taxon>
        <taxon>Roseateles</taxon>
    </lineage>
</organism>
<dbReference type="Proteomes" id="UP001180453">
    <property type="component" value="Unassembled WGS sequence"/>
</dbReference>
<evidence type="ECO:0000256" key="2">
    <source>
        <dbReference type="ARBA" id="ARBA00024200"/>
    </source>
</evidence>
<dbReference type="PANTHER" id="PTHR33359">
    <property type="entry name" value="MOLYBDOPTERIN SYNTHASE SULFUR CARRIER SUBUNIT"/>
    <property type="match status" value="1"/>
</dbReference>
<name>A0ABU1YHC5_ROSSA</name>
<dbReference type="NCBIfam" id="TIGR01682">
    <property type="entry name" value="moaD"/>
    <property type="match status" value="1"/>
</dbReference>
<gene>
    <name evidence="4" type="ORF">J2X20_000874</name>
</gene>
<dbReference type="Pfam" id="PF02597">
    <property type="entry name" value="ThiS"/>
    <property type="match status" value="1"/>
</dbReference>
<evidence type="ECO:0000313" key="5">
    <source>
        <dbReference type="Proteomes" id="UP001180453"/>
    </source>
</evidence>
<dbReference type="CDD" id="cd00754">
    <property type="entry name" value="Ubl_MoaD"/>
    <property type="match status" value="1"/>
</dbReference>
<dbReference type="Gene3D" id="3.10.20.30">
    <property type="match status" value="1"/>
</dbReference>
<dbReference type="EMBL" id="JAVDXU010000001">
    <property type="protein sequence ID" value="MDR7268245.1"/>
    <property type="molecule type" value="Genomic_DNA"/>
</dbReference>
<comment type="similarity">
    <text evidence="2">Belongs to the MoaD family.</text>
</comment>
<dbReference type="InterPro" id="IPR044672">
    <property type="entry name" value="MOCS2A"/>
</dbReference>
<dbReference type="PANTHER" id="PTHR33359:SF1">
    <property type="entry name" value="MOLYBDOPTERIN SYNTHASE SULFUR CARRIER SUBUNIT"/>
    <property type="match status" value="1"/>
</dbReference>
<sequence length="85" mass="8833">MSITVKLRFFASLREKLGEGEAMALPESSTVAAAREALMARGGAHAEALARGRAVRAALNQKMCAESAPLSDGDELAFFPPVTGG</sequence>
<evidence type="ECO:0000256" key="1">
    <source>
        <dbReference type="ARBA" id="ARBA00022741"/>
    </source>
</evidence>
<comment type="caution">
    <text evidence="4">The sequence shown here is derived from an EMBL/GenBank/DDBJ whole genome shotgun (WGS) entry which is preliminary data.</text>
</comment>